<keyword evidence="1" id="KW-0812">Transmembrane</keyword>
<proteinExistence type="predicted"/>
<keyword evidence="3" id="KW-1185">Reference proteome</keyword>
<keyword evidence="1" id="KW-1133">Transmembrane helix</keyword>
<keyword evidence="1" id="KW-0472">Membrane</keyword>
<evidence type="ECO:0000313" key="2">
    <source>
        <dbReference type="EnsemblPlants" id="OMERI02G15190.1"/>
    </source>
</evidence>
<dbReference type="EnsemblPlants" id="OMERI02G15190.1">
    <property type="protein sequence ID" value="OMERI02G15190.1"/>
    <property type="gene ID" value="OMERI02G15190"/>
</dbReference>
<feature type="transmembrane region" description="Helical" evidence="1">
    <location>
        <begin position="93"/>
        <end position="116"/>
    </location>
</feature>
<dbReference type="HOGENOM" id="CLU_2137435_0_0_1"/>
<evidence type="ECO:0000313" key="3">
    <source>
        <dbReference type="Proteomes" id="UP000008021"/>
    </source>
</evidence>
<reference evidence="2" key="1">
    <citation type="submission" date="2015-04" db="UniProtKB">
        <authorList>
            <consortium name="EnsemblPlants"/>
        </authorList>
    </citation>
    <scope>IDENTIFICATION</scope>
</reference>
<sequence length="119" mass="13808">MDDVPKLTVKELRRQRDRERYTALSVEETATLVQKNRENKERKKFASTSGTGVDIFIRVCMMEAKVKIVSHHFSMCLPPHLVMFCDDIVISNYSLWVFFVQSICVFQQVCLAIFLIECG</sequence>
<accession>A0A0E0CK04</accession>
<name>A0A0E0CK04_9ORYZ</name>
<dbReference type="AlphaFoldDB" id="A0A0E0CK04"/>
<dbReference type="Proteomes" id="UP000008021">
    <property type="component" value="Chromosome 2"/>
</dbReference>
<reference evidence="2" key="2">
    <citation type="submission" date="2018-05" db="EMBL/GenBank/DDBJ databases">
        <title>OmerRS3 (Oryza meridionalis Reference Sequence Version 3).</title>
        <authorList>
            <person name="Zhang J."/>
            <person name="Kudrna D."/>
            <person name="Lee S."/>
            <person name="Talag J."/>
            <person name="Welchert J."/>
            <person name="Wing R.A."/>
        </authorList>
    </citation>
    <scope>NUCLEOTIDE SEQUENCE [LARGE SCALE GENOMIC DNA]</scope>
    <source>
        <strain evidence="2">cv. OR44</strain>
    </source>
</reference>
<protein>
    <submittedName>
        <fullName evidence="2">Uncharacterized protein</fullName>
    </submittedName>
</protein>
<evidence type="ECO:0000256" key="1">
    <source>
        <dbReference type="SAM" id="Phobius"/>
    </source>
</evidence>
<dbReference type="Gramene" id="OMERI02G15190.1">
    <property type="protein sequence ID" value="OMERI02G15190.1"/>
    <property type="gene ID" value="OMERI02G15190"/>
</dbReference>
<organism evidence="2">
    <name type="scientific">Oryza meridionalis</name>
    <dbReference type="NCBI Taxonomy" id="40149"/>
    <lineage>
        <taxon>Eukaryota</taxon>
        <taxon>Viridiplantae</taxon>
        <taxon>Streptophyta</taxon>
        <taxon>Embryophyta</taxon>
        <taxon>Tracheophyta</taxon>
        <taxon>Spermatophyta</taxon>
        <taxon>Magnoliopsida</taxon>
        <taxon>Liliopsida</taxon>
        <taxon>Poales</taxon>
        <taxon>Poaceae</taxon>
        <taxon>BOP clade</taxon>
        <taxon>Oryzoideae</taxon>
        <taxon>Oryzeae</taxon>
        <taxon>Oryzinae</taxon>
        <taxon>Oryza</taxon>
    </lineage>
</organism>